<feature type="non-terminal residue" evidence="3">
    <location>
        <position position="405"/>
    </location>
</feature>
<dbReference type="CDD" id="cd22343">
    <property type="entry name" value="PDDEXK_lambda_exonuclease-like"/>
    <property type="match status" value="1"/>
</dbReference>
<dbReference type="Proteomes" id="UP000504635">
    <property type="component" value="Unplaced"/>
</dbReference>
<dbReference type="PANTHER" id="PTHR39953">
    <property type="entry name" value="RE54151P"/>
    <property type="match status" value="1"/>
</dbReference>
<dbReference type="OrthoDB" id="261614at2759"/>
<evidence type="ECO:0000313" key="3">
    <source>
        <dbReference type="RefSeq" id="XP_030754105.1"/>
    </source>
</evidence>
<dbReference type="KEGG" id="soy:115880915"/>
<dbReference type="PANTHER" id="PTHR39953:SF1">
    <property type="entry name" value="RE54151P"/>
    <property type="match status" value="1"/>
</dbReference>
<dbReference type="FunCoup" id="A0A6J2XTG0">
    <property type="interactions" value="10"/>
</dbReference>
<evidence type="ECO:0000259" key="1">
    <source>
        <dbReference type="Pfam" id="PF09588"/>
    </source>
</evidence>
<dbReference type="RefSeq" id="XP_030754105.1">
    <property type="nucleotide sequence ID" value="XM_030898245.1"/>
</dbReference>
<gene>
    <name evidence="3" type="primary">LOC115880915</name>
</gene>
<accession>A0A6J2XTG0</accession>
<name>A0A6J2XTG0_SITOR</name>
<proteinExistence type="predicted"/>
<organism evidence="2 3">
    <name type="scientific">Sitophilus oryzae</name>
    <name type="common">Rice weevil</name>
    <name type="synonym">Curculio oryzae</name>
    <dbReference type="NCBI Taxonomy" id="7048"/>
    <lineage>
        <taxon>Eukaryota</taxon>
        <taxon>Metazoa</taxon>
        <taxon>Ecdysozoa</taxon>
        <taxon>Arthropoda</taxon>
        <taxon>Hexapoda</taxon>
        <taxon>Insecta</taxon>
        <taxon>Pterygota</taxon>
        <taxon>Neoptera</taxon>
        <taxon>Endopterygota</taxon>
        <taxon>Coleoptera</taxon>
        <taxon>Polyphaga</taxon>
        <taxon>Cucujiformia</taxon>
        <taxon>Curculionidae</taxon>
        <taxon>Dryophthorinae</taxon>
        <taxon>Sitophilus</taxon>
    </lineage>
</organism>
<dbReference type="Pfam" id="PF09588">
    <property type="entry name" value="YqaJ"/>
    <property type="match status" value="1"/>
</dbReference>
<dbReference type="GO" id="GO:0006281">
    <property type="term" value="P:DNA repair"/>
    <property type="evidence" value="ECO:0007669"/>
    <property type="project" value="UniProtKB-ARBA"/>
</dbReference>
<dbReference type="InterPro" id="IPR019080">
    <property type="entry name" value="YqaJ_viral_recombinase"/>
</dbReference>
<feature type="domain" description="YqaJ viral recombinase" evidence="1">
    <location>
        <begin position="256"/>
        <end position="382"/>
    </location>
</feature>
<dbReference type="InterPro" id="IPR011604">
    <property type="entry name" value="PDDEXK-like_dom_sf"/>
</dbReference>
<dbReference type="GeneID" id="115880915"/>
<reference evidence="3" key="1">
    <citation type="submission" date="2025-08" db="UniProtKB">
        <authorList>
            <consortium name="RefSeq"/>
        </authorList>
    </citation>
    <scope>IDENTIFICATION</scope>
    <source>
        <tissue evidence="3">Gonads</tissue>
    </source>
</reference>
<keyword evidence="2" id="KW-1185">Reference proteome</keyword>
<dbReference type="Gene3D" id="3.90.320.10">
    <property type="match status" value="1"/>
</dbReference>
<dbReference type="AlphaFoldDB" id="A0A6J2XTG0"/>
<protein>
    <submittedName>
        <fullName evidence="3">Uncharacterized protein LOC115880915</fullName>
    </submittedName>
</protein>
<dbReference type="SUPFAM" id="SSF52980">
    <property type="entry name" value="Restriction endonuclease-like"/>
    <property type="match status" value="1"/>
</dbReference>
<dbReference type="InterPro" id="IPR011335">
    <property type="entry name" value="Restrct_endonuc-II-like"/>
</dbReference>
<evidence type="ECO:0000313" key="2">
    <source>
        <dbReference type="Proteomes" id="UP000504635"/>
    </source>
</evidence>
<sequence length="405" mass="46109">MWIRGNVPIEEYLVDDEDEPEGAQGDDYIPRNVQLLGLQRRNDVINLYFQRSGRENYGDNAVGWVQVIEGDICIVKAKVTPEHSFRKKAYTVKLECNEKDEDILSVQCEDCAASLGYIRDALLTWLHRRSEEQPKTSTECYWKKFALADVGTGLKFVKAEDLGKCNPLESIDDNDFLQSFVNHSLELGNTDTVLMKYFKDNNFEKLSLHRLLNEYMLESGDVTADSFFTYCGSKMTEDLCRGAARAIVDQAKSALWHELRYLRITASKAYDVAYCKTTDGSLIESILGASKLKDTAAMVRGKRLEGEVLKLVQKQTKQKIRLCGLVLVPKQPFIGAIPDGVSEDFLVEIKCPTSEKTYKRYVTSNLDITAKYLAQVQLQMYCLKKNKYLFVVAKEDFENSKHITI</sequence>
<dbReference type="InParanoid" id="A0A6J2XTG0"/>